<name>A0ABT1BXM9_9BACT</name>
<evidence type="ECO:0000313" key="6">
    <source>
        <dbReference type="EMBL" id="MCO6025824.1"/>
    </source>
</evidence>
<dbReference type="Proteomes" id="UP001204015">
    <property type="component" value="Unassembled WGS sequence"/>
</dbReference>
<gene>
    <name evidence="6" type="ORF">NG821_08240</name>
</gene>
<evidence type="ECO:0000256" key="2">
    <source>
        <dbReference type="ARBA" id="ARBA00022475"/>
    </source>
</evidence>
<evidence type="ECO:0000256" key="5">
    <source>
        <dbReference type="SAM" id="Phobius"/>
    </source>
</evidence>
<keyword evidence="2" id="KW-1003">Cell membrane</keyword>
<comment type="subcellular location">
    <subcellularLocation>
        <location evidence="1">Cell membrane</location>
    </subcellularLocation>
</comment>
<dbReference type="Pfam" id="PF13623">
    <property type="entry name" value="SurA_N_2"/>
    <property type="match status" value="1"/>
</dbReference>
<organism evidence="6 7">
    <name type="scientific">Segatella cerevisiae</name>
    <dbReference type="NCBI Taxonomy" id="2053716"/>
    <lineage>
        <taxon>Bacteria</taxon>
        <taxon>Pseudomonadati</taxon>
        <taxon>Bacteroidota</taxon>
        <taxon>Bacteroidia</taxon>
        <taxon>Bacteroidales</taxon>
        <taxon>Prevotellaceae</taxon>
        <taxon>Segatella</taxon>
    </lineage>
</organism>
<dbReference type="SUPFAM" id="SSF109998">
    <property type="entry name" value="Triger factor/SurA peptide-binding domain-like"/>
    <property type="match status" value="1"/>
</dbReference>
<dbReference type="Gene3D" id="3.10.50.40">
    <property type="match status" value="1"/>
</dbReference>
<dbReference type="EMBL" id="JAMXLY010000029">
    <property type="protein sequence ID" value="MCO6025824.1"/>
    <property type="molecule type" value="Genomic_DNA"/>
</dbReference>
<dbReference type="RefSeq" id="WP_252761179.1">
    <property type="nucleotide sequence ID" value="NZ_JAMXLY010000029.1"/>
</dbReference>
<sequence>MAALGKIRSRGTILIIIIGFGLFAFIAEELFRSCETTSNDRRQQVGEVLGEKISVNDFQKLVDDYSDVIKMQQGTDNIPDDQMNQVKDMVWNTYVQSHIVEKEAKKLGLRVTDGEMQNILNEGTNPMLLQTPFVNQQTGRFDATALQKFLAEYKANQNSPSANPQEQEQYDKIYKYWTFIEKTLRQQVLAQKYQSLFAHCFLSNPVEAKMAFKEENQESSIQLAAFPYADINDSQVKITRGDLEKKYDELKLRFKQPVESRDISYVDYHVVASRSDRSTLMNSMNGYQKQLASAADPTDVVRKSESTIPYLGVPAPKAFYPADIAADLDSISVGTTTKVMENRQDNTLNILKVMSKASLPDSVQYRSIQVMASTPAASRVKADSIMKALQKGADFEALAKKSGQTGNKMWVTSQQLIGSMAQSASADNRKMVTALQSGQLNAYANISLTQGNIIVQVTDRQGFKDNYQVAVIKKPIEFSKDTYRNAYNKFSAFVSANQTAGAIAKDAAHYGYKLQSFKDLTTATHYVGNVHSTRDALKWIFDGGTHEGDVSPLYECGDNDHLMVVILNKIHRVGYRDLDDPQVMAVVKAEVMKDKKAAMIIAKLKGVNSIAAAKAKGAKVSAVNQVTFAAPVFVSATGASEPALSGAVYATAKGKFVDHPVKGEAGVYLFAVVNKTMLPVKFDEKTEEQKLRQKEMQYASNFMQELYLNAHVVDNRYLFF</sequence>
<dbReference type="InterPro" id="IPR052029">
    <property type="entry name" value="PpiD_chaperone"/>
</dbReference>
<dbReference type="InterPro" id="IPR027304">
    <property type="entry name" value="Trigger_fact/SurA_dom_sf"/>
</dbReference>
<dbReference type="PANTHER" id="PTHR47529">
    <property type="entry name" value="PEPTIDYL-PROLYL CIS-TRANS ISOMERASE D"/>
    <property type="match status" value="1"/>
</dbReference>
<feature type="transmembrane region" description="Helical" evidence="5">
    <location>
        <begin position="12"/>
        <end position="31"/>
    </location>
</feature>
<keyword evidence="4" id="KW-0143">Chaperone</keyword>
<keyword evidence="7" id="KW-1185">Reference proteome</keyword>
<evidence type="ECO:0000256" key="1">
    <source>
        <dbReference type="ARBA" id="ARBA00004236"/>
    </source>
</evidence>
<dbReference type="Pfam" id="PF13616">
    <property type="entry name" value="Rotamase_3"/>
    <property type="match status" value="1"/>
</dbReference>
<protein>
    <submittedName>
        <fullName evidence="6">SurA N-terminal domain-containing protein</fullName>
    </submittedName>
</protein>
<keyword evidence="5" id="KW-1133">Transmembrane helix</keyword>
<keyword evidence="3 5" id="KW-0472">Membrane</keyword>
<evidence type="ECO:0000256" key="3">
    <source>
        <dbReference type="ARBA" id="ARBA00023136"/>
    </source>
</evidence>
<reference evidence="6 7" key="1">
    <citation type="submission" date="2022-06" db="EMBL/GenBank/DDBJ databases">
        <title>A taxonomic note on the genus Prevotella: Description of four novel genera and emended description of the genera Hallella and Xylanibacter.</title>
        <authorList>
            <person name="Hitch T.C.A."/>
        </authorList>
    </citation>
    <scope>NUCLEOTIDE SEQUENCE [LARGE SCALE GENOMIC DNA]</scope>
    <source>
        <strain evidence="6 7">DSM 100619</strain>
    </source>
</reference>
<keyword evidence="5" id="KW-0812">Transmembrane</keyword>
<comment type="caution">
    <text evidence="6">The sequence shown here is derived from an EMBL/GenBank/DDBJ whole genome shotgun (WGS) entry which is preliminary data.</text>
</comment>
<dbReference type="InterPro" id="IPR046357">
    <property type="entry name" value="PPIase_dom_sf"/>
</dbReference>
<evidence type="ECO:0000313" key="7">
    <source>
        <dbReference type="Proteomes" id="UP001204015"/>
    </source>
</evidence>
<accession>A0ABT1BXM9</accession>
<proteinExistence type="predicted"/>
<dbReference type="PANTHER" id="PTHR47529:SF1">
    <property type="entry name" value="PERIPLASMIC CHAPERONE PPID"/>
    <property type="match status" value="1"/>
</dbReference>
<evidence type="ECO:0000256" key="4">
    <source>
        <dbReference type="ARBA" id="ARBA00023186"/>
    </source>
</evidence>